<dbReference type="InterPro" id="IPR010610">
    <property type="entry name" value="EryCIII-like_C"/>
</dbReference>
<evidence type="ECO:0000313" key="2">
    <source>
        <dbReference type="EMBL" id="OWV07105.1"/>
    </source>
</evidence>
<sequence>MSRFLFVVPPLAAHANPAAAVSRALTGRGHEVAWVGSERYLRPLLGAEATVFGTGLRPYRGQRDRGLSAVRSLWDDFVVPFCAHIAPQVNDAVETYRPHVVVADQHAIAGSLVAQRHGLRWASLAPTQMEQARPFRNVQQVERWIEGRVAAAGEALLGAAPEHDPRFSPHLLIDFTTPALTGRHDPSAHLAAVGPALGPRPGVPDFPWAALDRDRRLVLVTIGTVATDLGRDFFARVVRALEPLSGRVQAVINAPAALVPDPPPHVLVAPRTPIPELLPRVDAMICHGGMSTSCEALLNGIPLIVAPIKYDHPIVARQVAAAGAGRHRHFDRTSAAQFTTAIEALLDDPEYRASAERIAASFTAAGGAGTAAERLERLAA</sequence>
<reference evidence="2 3" key="1">
    <citation type="submission" date="2017-03" db="EMBL/GenBank/DDBJ databases">
        <title>Whole genome sequence of Micromonospora wenchangensis, isolated from mangrove soil.</title>
        <authorList>
            <person name="Yang H."/>
        </authorList>
    </citation>
    <scope>NUCLEOTIDE SEQUENCE [LARGE SCALE GENOMIC DNA]</scope>
    <source>
        <strain evidence="2 3">CCTCC AA 2012002</strain>
    </source>
</reference>
<gene>
    <name evidence="2" type="ORF">B5D80_15065</name>
</gene>
<evidence type="ECO:0000259" key="1">
    <source>
        <dbReference type="Pfam" id="PF06722"/>
    </source>
</evidence>
<dbReference type="SUPFAM" id="SSF53756">
    <property type="entry name" value="UDP-Glycosyltransferase/glycogen phosphorylase"/>
    <property type="match status" value="1"/>
</dbReference>
<name>A0A246RLG3_9ACTN</name>
<dbReference type="InterPro" id="IPR050426">
    <property type="entry name" value="Glycosyltransferase_28"/>
</dbReference>
<accession>A0A246RLG3</accession>
<evidence type="ECO:0000313" key="3">
    <source>
        <dbReference type="Proteomes" id="UP000197174"/>
    </source>
</evidence>
<dbReference type="OrthoDB" id="6620093at2"/>
<proteinExistence type="predicted"/>
<dbReference type="PANTHER" id="PTHR48050:SF13">
    <property type="entry name" value="STEROL 3-BETA-GLUCOSYLTRANSFERASE UGT80A2"/>
    <property type="match status" value="1"/>
</dbReference>
<dbReference type="AlphaFoldDB" id="A0A246RLG3"/>
<dbReference type="EMBL" id="MZMV01000022">
    <property type="protein sequence ID" value="OWV07105.1"/>
    <property type="molecule type" value="Genomic_DNA"/>
</dbReference>
<dbReference type="CDD" id="cd03784">
    <property type="entry name" value="GT1_Gtf-like"/>
    <property type="match status" value="1"/>
</dbReference>
<dbReference type="Proteomes" id="UP000197174">
    <property type="component" value="Unassembled WGS sequence"/>
</dbReference>
<feature type="domain" description="Erythromycin biosynthesis protein CIII-like C-terminal" evidence="1">
    <location>
        <begin position="261"/>
        <end position="365"/>
    </location>
</feature>
<dbReference type="Pfam" id="PF06722">
    <property type="entry name" value="EryCIII-like_C"/>
    <property type="match status" value="1"/>
</dbReference>
<keyword evidence="3" id="KW-1185">Reference proteome</keyword>
<dbReference type="GO" id="GO:0008194">
    <property type="term" value="F:UDP-glycosyltransferase activity"/>
    <property type="evidence" value="ECO:0007669"/>
    <property type="project" value="InterPro"/>
</dbReference>
<dbReference type="RefSeq" id="WP_088644501.1">
    <property type="nucleotide sequence ID" value="NZ_CBDRBW010000035.1"/>
</dbReference>
<dbReference type="InterPro" id="IPR002213">
    <property type="entry name" value="UDP_glucos_trans"/>
</dbReference>
<dbReference type="PANTHER" id="PTHR48050">
    <property type="entry name" value="STEROL 3-BETA-GLUCOSYLTRANSFERASE"/>
    <property type="match status" value="1"/>
</dbReference>
<comment type="caution">
    <text evidence="2">The sequence shown here is derived from an EMBL/GenBank/DDBJ whole genome shotgun (WGS) entry which is preliminary data.</text>
</comment>
<protein>
    <recommendedName>
        <fullName evidence="1">Erythromycin biosynthesis protein CIII-like C-terminal domain-containing protein</fullName>
    </recommendedName>
</protein>
<dbReference type="GO" id="GO:0016758">
    <property type="term" value="F:hexosyltransferase activity"/>
    <property type="evidence" value="ECO:0007669"/>
    <property type="project" value="UniProtKB-ARBA"/>
</dbReference>
<dbReference type="Gene3D" id="3.40.50.2000">
    <property type="entry name" value="Glycogen Phosphorylase B"/>
    <property type="match status" value="2"/>
</dbReference>
<organism evidence="2 3">
    <name type="scientific">Micromonospora wenchangensis</name>
    <dbReference type="NCBI Taxonomy" id="1185415"/>
    <lineage>
        <taxon>Bacteria</taxon>
        <taxon>Bacillati</taxon>
        <taxon>Actinomycetota</taxon>
        <taxon>Actinomycetes</taxon>
        <taxon>Micromonosporales</taxon>
        <taxon>Micromonosporaceae</taxon>
        <taxon>Micromonospora</taxon>
    </lineage>
</organism>
<dbReference type="GO" id="GO:0017000">
    <property type="term" value="P:antibiotic biosynthetic process"/>
    <property type="evidence" value="ECO:0007669"/>
    <property type="project" value="UniProtKB-ARBA"/>
</dbReference>